<dbReference type="EMBL" id="CP133621">
    <property type="protein sequence ID" value="WMV52440.1"/>
    <property type="molecule type" value="Genomic_DNA"/>
</dbReference>
<feature type="compositionally biased region" description="Acidic residues" evidence="5">
    <location>
        <begin position="308"/>
        <end position="319"/>
    </location>
</feature>
<dbReference type="SUPFAM" id="SSF101941">
    <property type="entry name" value="NAC domain"/>
    <property type="match status" value="1"/>
</dbReference>
<proteinExistence type="predicted"/>
<dbReference type="AlphaFoldDB" id="A0AAF0UUS9"/>
<dbReference type="InterPro" id="IPR036093">
    <property type="entry name" value="NAC_dom_sf"/>
</dbReference>
<keyword evidence="8" id="KW-1185">Reference proteome</keyword>
<evidence type="ECO:0000313" key="8">
    <source>
        <dbReference type="Proteomes" id="UP001234989"/>
    </source>
</evidence>
<dbReference type="PANTHER" id="PTHR31719:SF160">
    <property type="entry name" value="NAC TRANSCRIPTION FACTOR 29-LIKE"/>
    <property type="match status" value="1"/>
</dbReference>
<evidence type="ECO:0000256" key="3">
    <source>
        <dbReference type="ARBA" id="ARBA00023163"/>
    </source>
</evidence>
<dbReference type="GO" id="GO:0006355">
    <property type="term" value="P:regulation of DNA-templated transcription"/>
    <property type="evidence" value="ECO:0007669"/>
    <property type="project" value="InterPro"/>
</dbReference>
<keyword evidence="4" id="KW-0539">Nucleus</keyword>
<sequence length="319" mass="37537">MESYEKNMALINSNSQNPNPIMQDQNQIIFNDNFVFPVGYRFCPHDDELIVHYLLKRIRNEVLPHDKIKDVNLYKYSPYDLAGIYPELGEKEWYFFTPRDRKYPNGHRPNRAAGRGYWKATGADKHIKHNNVEVGFRKALVFYEGKPPKGIKTNWIMHEYRVDESRRIKMHASDMKLDDWVLCMIYKRSTKSKGSKKKEHEQEDDKLELEDANKINYLQNYGGTMDSCVEFAIRQFEMPYQYLPSSFGNMSTGYNNTFPNVDFNNLYQVPFNNLYQDPLNNLYQDPYYNIGTIESQNNIDSTESQNGPDDDSLDESTDQ</sequence>
<evidence type="ECO:0000259" key="6">
    <source>
        <dbReference type="PROSITE" id="PS51005"/>
    </source>
</evidence>
<reference evidence="7" key="1">
    <citation type="submission" date="2023-08" db="EMBL/GenBank/DDBJ databases">
        <title>A de novo genome assembly of Solanum verrucosum Schlechtendal, a Mexican diploid species geographically isolated from the other diploid A-genome species in potato relatives.</title>
        <authorList>
            <person name="Hosaka K."/>
        </authorList>
    </citation>
    <scope>NUCLEOTIDE SEQUENCE</scope>
    <source>
        <tissue evidence="7">Young leaves</tissue>
    </source>
</reference>
<gene>
    <name evidence="7" type="ORF">MTR67_045825</name>
</gene>
<dbReference type="InterPro" id="IPR003441">
    <property type="entry name" value="NAC-dom"/>
</dbReference>
<keyword evidence="3" id="KW-0804">Transcription</keyword>
<accession>A0AAF0UUS9</accession>
<dbReference type="Gene3D" id="2.170.150.80">
    <property type="entry name" value="NAC domain"/>
    <property type="match status" value="1"/>
</dbReference>
<feature type="domain" description="NAC" evidence="6">
    <location>
        <begin position="36"/>
        <end position="188"/>
    </location>
</feature>
<dbReference type="Proteomes" id="UP001234989">
    <property type="component" value="Chromosome 10"/>
</dbReference>
<dbReference type="PANTHER" id="PTHR31719">
    <property type="entry name" value="NAC TRANSCRIPTION FACTOR 56"/>
    <property type="match status" value="1"/>
</dbReference>
<feature type="compositionally biased region" description="Polar residues" evidence="5">
    <location>
        <begin position="296"/>
        <end position="307"/>
    </location>
</feature>
<evidence type="ECO:0000256" key="2">
    <source>
        <dbReference type="ARBA" id="ARBA00023125"/>
    </source>
</evidence>
<keyword evidence="1" id="KW-0805">Transcription regulation</keyword>
<evidence type="ECO:0000256" key="5">
    <source>
        <dbReference type="SAM" id="MobiDB-lite"/>
    </source>
</evidence>
<dbReference type="PROSITE" id="PS51005">
    <property type="entry name" value="NAC"/>
    <property type="match status" value="1"/>
</dbReference>
<name>A0AAF0UUS9_SOLVR</name>
<evidence type="ECO:0000313" key="7">
    <source>
        <dbReference type="EMBL" id="WMV52440.1"/>
    </source>
</evidence>
<evidence type="ECO:0000256" key="4">
    <source>
        <dbReference type="ARBA" id="ARBA00023242"/>
    </source>
</evidence>
<evidence type="ECO:0000256" key="1">
    <source>
        <dbReference type="ARBA" id="ARBA00023015"/>
    </source>
</evidence>
<keyword evidence="2" id="KW-0238">DNA-binding</keyword>
<dbReference type="GO" id="GO:0003677">
    <property type="term" value="F:DNA binding"/>
    <property type="evidence" value="ECO:0007669"/>
    <property type="project" value="UniProtKB-KW"/>
</dbReference>
<dbReference type="Pfam" id="PF02365">
    <property type="entry name" value="NAM"/>
    <property type="match status" value="1"/>
</dbReference>
<feature type="region of interest" description="Disordered" evidence="5">
    <location>
        <begin position="296"/>
        <end position="319"/>
    </location>
</feature>
<organism evidence="7 8">
    <name type="scientific">Solanum verrucosum</name>
    <dbReference type="NCBI Taxonomy" id="315347"/>
    <lineage>
        <taxon>Eukaryota</taxon>
        <taxon>Viridiplantae</taxon>
        <taxon>Streptophyta</taxon>
        <taxon>Embryophyta</taxon>
        <taxon>Tracheophyta</taxon>
        <taxon>Spermatophyta</taxon>
        <taxon>Magnoliopsida</taxon>
        <taxon>eudicotyledons</taxon>
        <taxon>Gunneridae</taxon>
        <taxon>Pentapetalae</taxon>
        <taxon>asterids</taxon>
        <taxon>lamiids</taxon>
        <taxon>Solanales</taxon>
        <taxon>Solanaceae</taxon>
        <taxon>Solanoideae</taxon>
        <taxon>Solaneae</taxon>
        <taxon>Solanum</taxon>
    </lineage>
</organism>
<protein>
    <recommendedName>
        <fullName evidence="6">NAC domain-containing protein</fullName>
    </recommendedName>
</protein>